<keyword evidence="1" id="KW-0472">Membrane</keyword>
<sequence length="92" mass="10006">MRHENDRPPGRDEEDAARLAESAAILRRVRQETDPQIGAHAGQAMTDLVGHFGARDADPDDRIEVIGTRFGRGLGLLGFLALAGLLAWQMMG</sequence>
<organism evidence="2 3">
    <name type="scientific">Aureimonas endophytica</name>
    <dbReference type="NCBI Taxonomy" id="2027858"/>
    <lineage>
        <taxon>Bacteria</taxon>
        <taxon>Pseudomonadati</taxon>
        <taxon>Pseudomonadota</taxon>
        <taxon>Alphaproteobacteria</taxon>
        <taxon>Hyphomicrobiales</taxon>
        <taxon>Aurantimonadaceae</taxon>
        <taxon>Aureimonas</taxon>
    </lineage>
</organism>
<evidence type="ECO:0000313" key="2">
    <source>
        <dbReference type="EMBL" id="GGE06500.1"/>
    </source>
</evidence>
<keyword evidence="1" id="KW-1133">Transmembrane helix</keyword>
<keyword evidence="3" id="KW-1185">Reference proteome</keyword>
<dbReference type="AlphaFoldDB" id="A0A917E7E9"/>
<dbReference type="RefSeq" id="WP_188909328.1">
    <property type="nucleotide sequence ID" value="NZ_BMIQ01000004.1"/>
</dbReference>
<feature type="transmembrane region" description="Helical" evidence="1">
    <location>
        <begin position="73"/>
        <end position="91"/>
    </location>
</feature>
<dbReference type="EMBL" id="BMIQ01000004">
    <property type="protein sequence ID" value="GGE06500.1"/>
    <property type="molecule type" value="Genomic_DNA"/>
</dbReference>
<reference evidence="2" key="2">
    <citation type="submission" date="2020-09" db="EMBL/GenBank/DDBJ databases">
        <authorList>
            <person name="Sun Q."/>
            <person name="Zhou Y."/>
        </authorList>
    </citation>
    <scope>NUCLEOTIDE SEQUENCE</scope>
    <source>
        <strain evidence="2">CGMCC 1.15367</strain>
    </source>
</reference>
<proteinExistence type="predicted"/>
<dbReference type="Proteomes" id="UP000644699">
    <property type="component" value="Unassembled WGS sequence"/>
</dbReference>
<reference evidence="2" key="1">
    <citation type="journal article" date="2014" name="Int. J. Syst. Evol. Microbiol.">
        <title>Complete genome sequence of Corynebacterium casei LMG S-19264T (=DSM 44701T), isolated from a smear-ripened cheese.</title>
        <authorList>
            <consortium name="US DOE Joint Genome Institute (JGI-PGF)"/>
            <person name="Walter F."/>
            <person name="Albersmeier A."/>
            <person name="Kalinowski J."/>
            <person name="Ruckert C."/>
        </authorList>
    </citation>
    <scope>NUCLEOTIDE SEQUENCE</scope>
    <source>
        <strain evidence="2">CGMCC 1.15367</strain>
    </source>
</reference>
<keyword evidence="1" id="KW-0812">Transmembrane</keyword>
<name>A0A917E7E9_9HYPH</name>
<evidence type="ECO:0000313" key="3">
    <source>
        <dbReference type="Proteomes" id="UP000644699"/>
    </source>
</evidence>
<accession>A0A917E7E9</accession>
<gene>
    <name evidence="2" type="ORF">GCM10011390_27020</name>
</gene>
<protein>
    <submittedName>
        <fullName evidence="2">Uncharacterized protein</fullName>
    </submittedName>
</protein>
<evidence type="ECO:0000256" key="1">
    <source>
        <dbReference type="SAM" id="Phobius"/>
    </source>
</evidence>
<comment type="caution">
    <text evidence="2">The sequence shown here is derived from an EMBL/GenBank/DDBJ whole genome shotgun (WGS) entry which is preliminary data.</text>
</comment>